<sequence>MARSGVPEFPLPRVTTVRELMDLLLACRDGDPVGLLDHALQTAALLRRSHPFDKELQIAGLVHGLDRLLRPGEGGRRSGPAGEAVGALLGDRVARLLRLHARAPAVGGQGGGPACGPDGDSRVGRGPGPRQGSDDGPDTEAALALGRAHAAAAAGALDAGVLEDWRPVLELVAAGAYRSPEHPPR</sequence>
<dbReference type="EMBL" id="BMVX01000007">
    <property type="protein sequence ID" value="GGZ62507.1"/>
    <property type="molecule type" value="Genomic_DNA"/>
</dbReference>
<evidence type="ECO:0000313" key="3">
    <source>
        <dbReference type="Proteomes" id="UP000634660"/>
    </source>
</evidence>
<accession>A0A918QRH4</accession>
<evidence type="ECO:0000256" key="1">
    <source>
        <dbReference type="SAM" id="MobiDB-lite"/>
    </source>
</evidence>
<name>A0A918QRH4_9ACTN</name>
<dbReference type="SUPFAM" id="SSF109604">
    <property type="entry name" value="HD-domain/PDEase-like"/>
    <property type="match status" value="1"/>
</dbReference>
<evidence type="ECO:0008006" key="4">
    <source>
        <dbReference type="Google" id="ProtNLM"/>
    </source>
</evidence>
<dbReference type="Proteomes" id="UP000634660">
    <property type="component" value="Unassembled WGS sequence"/>
</dbReference>
<organism evidence="2 3">
    <name type="scientific">Streptomyces subrutilus</name>
    <dbReference type="NCBI Taxonomy" id="36818"/>
    <lineage>
        <taxon>Bacteria</taxon>
        <taxon>Bacillati</taxon>
        <taxon>Actinomycetota</taxon>
        <taxon>Actinomycetes</taxon>
        <taxon>Kitasatosporales</taxon>
        <taxon>Streptomycetaceae</taxon>
        <taxon>Streptomyces</taxon>
    </lineage>
</organism>
<proteinExistence type="predicted"/>
<protein>
    <recommendedName>
        <fullName evidence="4">Metal-dependent phosphohydrolase</fullName>
    </recommendedName>
</protein>
<comment type="caution">
    <text evidence="2">The sequence shown here is derived from an EMBL/GenBank/DDBJ whole genome shotgun (WGS) entry which is preliminary data.</text>
</comment>
<feature type="region of interest" description="Disordered" evidence="1">
    <location>
        <begin position="104"/>
        <end position="142"/>
    </location>
</feature>
<reference evidence="2" key="2">
    <citation type="submission" date="2020-09" db="EMBL/GenBank/DDBJ databases">
        <authorList>
            <person name="Sun Q."/>
            <person name="Ohkuma M."/>
        </authorList>
    </citation>
    <scope>NUCLEOTIDE SEQUENCE</scope>
    <source>
        <strain evidence="2">JCM 4834</strain>
    </source>
</reference>
<dbReference type="AlphaFoldDB" id="A0A918QRH4"/>
<gene>
    <name evidence="2" type="ORF">GCM10010371_22420</name>
</gene>
<reference evidence="2" key="1">
    <citation type="journal article" date="2014" name="Int. J. Syst. Evol. Microbiol.">
        <title>Complete genome sequence of Corynebacterium casei LMG S-19264T (=DSM 44701T), isolated from a smear-ripened cheese.</title>
        <authorList>
            <consortium name="US DOE Joint Genome Institute (JGI-PGF)"/>
            <person name="Walter F."/>
            <person name="Albersmeier A."/>
            <person name="Kalinowski J."/>
            <person name="Ruckert C."/>
        </authorList>
    </citation>
    <scope>NUCLEOTIDE SEQUENCE</scope>
    <source>
        <strain evidence="2">JCM 4834</strain>
    </source>
</reference>
<evidence type="ECO:0000313" key="2">
    <source>
        <dbReference type="EMBL" id="GGZ62507.1"/>
    </source>
</evidence>